<keyword evidence="1" id="KW-0175">Coiled coil</keyword>
<gene>
    <name evidence="2" type="ORF">SAMN05421779_101216</name>
</gene>
<dbReference type="EMBL" id="FTOA01000001">
    <property type="protein sequence ID" value="SIS37243.1"/>
    <property type="molecule type" value="Genomic_DNA"/>
</dbReference>
<evidence type="ECO:0000313" key="3">
    <source>
        <dbReference type="Proteomes" id="UP000185678"/>
    </source>
</evidence>
<keyword evidence="3" id="KW-1185">Reference proteome</keyword>
<dbReference type="RefSeq" id="WP_139332708.1">
    <property type="nucleotide sequence ID" value="NZ_FTOA01000001.1"/>
</dbReference>
<evidence type="ECO:0000256" key="1">
    <source>
        <dbReference type="SAM" id="Coils"/>
    </source>
</evidence>
<dbReference type="Proteomes" id="UP000185678">
    <property type="component" value="Unassembled WGS sequence"/>
</dbReference>
<dbReference type="AlphaFoldDB" id="A0A1N7IJH3"/>
<feature type="coiled-coil region" evidence="1">
    <location>
        <begin position="103"/>
        <end position="130"/>
    </location>
</feature>
<name>A0A1N7IJH3_9PROT</name>
<proteinExistence type="predicted"/>
<protein>
    <submittedName>
        <fullName evidence="2">Uncharacterized protein</fullName>
    </submittedName>
</protein>
<reference evidence="2 3" key="1">
    <citation type="submission" date="2017-01" db="EMBL/GenBank/DDBJ databases">
        <authorList>
            <person name="Mah S.A."/>
            <person name="Swanson W.J."/>
            <person name="Moy G.W."/>
            <person name="Vacquier V.D."/>
        </authorList>
    </citation>
    <scope>NUCLEOTIDE SEQUENCE [LARGE SCALE GENOMIC DNA]</scope>
    <source>
        <strain evidence="2 3">DSM 11589</strain>
    </source>
</reference>
<evidence type="ECO:0000313" key="2">
    <source>
        <dbReference type="EMBL" id="SIS37243.1"/>
    </source>
</evidence>
<sequence>MTLFPWVRASGITRSRQRHRRLVGQLDGLEAIMALARKGHARGKIVSGEVAKTLAEADVRSQKLISEAVEILVGARQGRIDMQKGEQKALLRLSQRVCEENVLVHLRQNRKTLTQSLNQIEAVLLQLEKQVGQTRCALAVDGTSQGLPKAYAKTAIQLDEKIDLFEKQGVILETLRQSLEHDVQLSEQWLASHDRLLGSTVEPPSNARSEMALYELKRYVGWPGESVPIPIPVTGDVMLYNRIENILR</sequence>
<organism evidence="2 3">
    <name type="scientific">Insolitispirillum peregrinum</name>
    <dbReference type="NCBI Taxonomy" id="80876"/>
    <lineage>
        <taxon>Bacteria</taxon>
        <taxon>Pseudomonadati</taxon>
        <taxon>Pseudomonadota</taxon>
        <taxon>Alphaproteobacteria</taxon>
        <taxon>Rhodospirillales</taxon>
        <taxon>Novispirillaceae</taxon>
        <taxon>Insolitispirillum</taxon>
    </lineage>
</organism>
<accession>A0A1N7IJH3</accession>